<dbReference type="Proteomes" id="UP001195483">
    <property type="component" value="Unassembled WGS sequence"/>
</dbReference>
<proteinExistence type="predicted"/>
<gene>
    <name evidence="1" type="ORF">CHS0354_017568</name>
</gene>
<evidence type="ECO:0000313" key="1">
    <source>
        <dbReference type="EMBL" id="KAK3576898.1"/>
    </source>
</evidence>
<reference evidence="1" key="3">
    <citation type="submission" date="2023-05" db="EMBL/GenBank/DDBJ databases">
        <authorList>
            <person name="Smith C.H."/>
        </authorList>
    </citation>
    <scope>NUCLEOTIDE SEQUENCE</scope>
    <source>
        <strain evidence="1">CHS0354</strain>
        <tissue evidence="1">Mantle</tissue>
    </source>
</reference>
<dbReference type="EMBL" id="JAEAOA010001088">
    <property type="protein sequence ID" value="KAK3576898.1"/>
    <property type="molecule type" value="Genomic_DNA"/>
</dbReference>
<protein>
    <submittedName>
        <fullName evidence="1">Uncharacterized protein</fullName>
    </submittedName>
</protein>
<evidence type="ECO:0000313" key="2">
    <source>
        <dbReference type="Proteomes" id="UP001195483"/>
    </source>
</evidence>
<comment type="caution">
    <text evidence="1">The sequence shown here is derived from an EMBL/GenBank/DDBJ whole genome shotgun (WGS) entry which is preliminary data.</text>
</comment>
<dbReference type="AlphaFoldDB" id="A0AAE0VFU6"/>
<accession>A0AAE0VFU6</accession>
<name>A0AAE0VFU6_9BIVA</name>
<organism evidence="1 2">
    <name type="scientific">Potamilus streckersoni</name>
    <dbReference type="NCBI Taxonomy" id="2493646"/>
    <lineage>
        <taxon>Eukaryota</taxon>
        <taxon>Metazoa</taxon>
        <taxon>Spiralia</taxon>
        <taxon>Lophotrochozoa</taxon>
        <taxon>Mollusca</taxon>
        <taxon>Bivalvia</taxon>
        <taxon>Autobranchia</taxon>
        <taxon>Heteroconchia</taxon>
        <taxon>Palaeoheterodonta</taxon>
        <taxon>Unionida</taxon>
        <taxon>Unionoidea</taxon>
        <taxon>Unionidae</taxon>
        <taxon>Ambleminae</taxon>
        <taxon>Lampsilini</taxon>
        <taxon>Potamilus</taxon>
    </lineage>
</organism>
<sequence length="82" mass="9542">MAAGWTALRSNNPSLQQWKFAQRILTHHYAKLYHECSLTTLMDIARELTETYGPKAITDGACKVLRTAVELQERKYLRKTFR</sequence>
<reference evidence="1" key="1">
    <citation type="journal article" date="2021" name="Genome Biol. Evol.">
        <title>A High-Quality Reference Genome for a Parasitic Bivalve with Doubly Uniparental Inheritance (Bivalvia: Unionida).</title>
        <authorList>
            <person name="Smith C.H."/>
        </authorList>
    </citation>
    <scope>NUCLEOTIDE SEQUENCE</scope>
    <source>
        <strain evidence="1">CHS0354</strain>
    </source>
</reference>
<keyword evidence="2" id="KW-1185">Reference proteome</keyword>
<reference evidence="1" key="2">
    <citation type="journal article" date="2021" name="Genome Biol. Evol.">
        <title>Developing a high-quality reference genome for a parasitic bivalve with doubly uniparental inheritance (Bivalvia: Unionida).</title>
        <authorList>
            <person name="Smith C.H."/>
        </authorList>
    </citation>
    <scope>NUCLEOTIDE SEQUENCE</scope>
    <source>
        <strain evidence="1">CHS0354</strain>
        <tissue evidence="1">Mantle</tissue>
    </source>
</reference>